<reference evidence="7" key="1">
    <citation type="submission" date="2022-04" db="EMBL/GenBank/DDBJ databases">
        <title>Mucilaginibacter sp. RS28 isolated from freshwater.</title>
        <authorList>
            <person name="Ko S.-R."/>
        </authorList>
    </citation>
    <scope>NUCLEOTIDE SEQUENCE</scope>
    <source>
        <strain evidence="7">RS28</strain>
    </source>
</reference>
<dbReference type="AlphaFoldDB" id="A0A9X1X6W2"/>
<evidence type="ECO:0000313" key="7">
    <source>
        <dbReference type="EMBL" id="MCJ8209719.1"/>
    </source>
</evidence>
<dbReference type="Gene3D" id="1.20.1610.10">
    <property type="entry name" value="alpha-1,2-mannosidases domains"/>
    <property type="match status" value="1"/>
</dbReference>
<feature type="domain" description="Glycosyl hydrolase family 92 N-terminal" evidence="6">
    <location>
        <begin position="64"/>
        <end position="289"/>
    </location>
</feature>
<proteinExistence type="predicted"/>
<dbReference type="InterPro" id="IPR050883">
    <property type="entry name" value="PNGase"/>
</dbReference>
<dbReference type="NCBIfam" id="TIGR01180">
    <property type="entry name" value="aman2_put"/>
    <property type="match status" value="1"/>
</dbReference>
<sequence length="777" mass="88028">MLLKNQIVQHLRYARQKLAAKVLFTLMFIFISIAITYGQTLVSYVQPMSGTAPSTTKSSVKHGAGTELNANTIPAVTLPFAMTQWTPETRQTETKCQPPYVYQDSVLTGFRGTHWLSGSCTQDYGSFTIMPVTGQLRTRVADYRAGFSHQDEVSSPYYYSLLLRKYQVKTEVTSTLRCAMFQFTATKADSLFLLVTPNSDRGEGFVKVDRQKGLIWGYNPAHRIYQGWGNPAGFSGYFVIEVQRGFKKGGVYRDGTILKTDTEHKGELGGFVGVYLKKGEQLRIRIGTSFTSLQAAHANLKAEIPGWNFEALKTKNQQCWESALSQITVKTKDVKHKRIFYTALYHAMQHPRLFNDIAGSYPRFAGNYQVEHLSKGNYYDDFSMWDIYRGQLPIFEILNPELINDCVRSLILKGQQGGWLPIFPCWNSYTAAMIGDHGTAFIASAYVRGIRDYDVNEAYRLMRKNAFEQALGQDYKDGKGRRALDSYLKYGYIPMEDSVPEAFHKKEQVSRTLEYAFDDFALAQVAKGLNKTNDYQLLIKRSLTYQNVFDPSVGMARGRYQDRHWYQPFRPASKEPYITEGTPQQYTFYVPQDVKGLALKMGGVKMLEQHLDKLFDGGEYWHGNEPGQQIPYMYNYTGSPWKTQVRVKQILEDEYSDGPGGLSGNDDAGQMSAWYVLASLGFYPLNPATDQYLLSSTIFDGYQIKLPSGKRFRVVTHRRSPKSGYISSIKLNGRVYTANYIEHGAITKGGAMDVYLTDQPNKSWGVKANDQPASITQ</sequence>
<dbReference type="Pfam" id="PF17678">
    <property type="entry name" value="Glyco_hydro_92N"/>
    <property type="match status" value="1"/>
</dbReference>
<dbReference type="GO" id="GO:0005975">
    <property type="term" value="P:carbohydrate metabolic process"/>
    <property type="evidence" value="ECO:0007669"/>
    <property type="project" value="InterPro"/>
</dbReference>
<dbReference type="Gene3D" id="1.20.1050.60">
    <property type="entry name" value="alpha-1,2-mannosidase"/>
    <property type="match status" value="1"/>
</dbReference>
<dbReference type="InterPro" id="IPR008928">
    <property type="entry name" value="6-hairpin_glycosidase_sf"/>
</dbReference>
<dbReference type="EC" id="3.2.1.-" evidence="7"/>
<dbReference type="FunFam" id="3.30.2080.10:FF:000001">
    <property type="entry name" value="Alpha-1,2-mannosidase subfamily"/>
    <property type="match status" value="1"/>
</dbReference>
<keyword evidence="3" id="KW-0106">Calcium</keyword>
<keyword evidence="8" id="KW-1185">Reference proteome</keyword>
<name>A0A9X1X6W2_9SPHI</name>
<dbReference type="RefSeq" id="WP_245129551.1">
    <property type="nucleotide sequence ID" value="NZ_JALJEJ010000003.1"/>
</dbReference>
<evidence type="ECO:0000259" key="6">
    <source>
        <dbReference type="Pfam" id="PF17678"/>
    </source>
</evidence>
<evidence type="ECO:0000259" key="5">
    <source>
        <dbReference type="Pfam" id="PF07971"/>
    </source>
</evidence>
<dbReference type="GO" id="GO:0006516">
    <property type="term" value="P:glycoprotein catabolic process"/>
    <property type="evidence" value="ECO:0007669"/>
    <property type="project" value="TreeGrafter"/>
</dbReference>
<dbReference type="InterPro" id="IPR014718">
    <property type="entry name" value="GH-type_carb-bd"/>
</dbReference>
<dbReference type="InterPro" id="IPR041371">
    <property type="entry name" value="GH92_N"/>
</dbReference>
<protein>
    <submittedName>
        <fullName evidence="7">GH92 family glycosyl hydrolase</fullName>
        <ecNumber evidence="7">3.2.1.-</ecNumber>
    </submittedName>
</protein>
<feature type="transmembrane region" description="Helical" evidence="4">
    <location>
        <begin position="20"/>
        <end position="38"/>
    </location>
</feature>
<keyword evidence="7" id="KW-0378">Hydrolase</keyword>
<keyword evidence="4" id="KW-0812">Transmembrane</keyword>
<dbReference type="PANTHER" id="PTHR12143">
    <property type="entry name" value="PEPTIDE N-GLYCANASE PNGASE -RELATED"/>
    <property type="match status" value="1"/>
</dbReference>
<evidence type="ECO:0000256" key="3">
    <source>
        <dbReference type="ARBA" id="ARBA00022837"/>
    </source>
</evidence>
<evidence type="ECO:0000256" key="2">
    <source>
        <dbReference type="ARBA" id="ARBA00011245"/>
    </source>
</evidence>
<dbReference type="Proteomes" id="UP001139450">
    <property type="component" value="Unassembled WGS sequence"/>
</dbReference>
<comment type="cofactor">
    <cofactor evidence="1">
        <name>Ca(2+)</name>
        <dbReference type="ChEBI" id="CHEBI:29108"/>
    </cofactor>
</comment>
<dbReference type="InterPro" id="IPR012939">
    <property type="entry name" value="Glyco_hydro_92"/>
</dbReference>
<comment type="caution">
    <text evidence="7">The sequence shown here is derived from an EMBL/GenBank/DDBJ whole genome shotgun (WGS) entry which is preliminary data.</text>
</comment>
<keyword evidence="4" id="KW-0472">Membrane</keyword>
<dbReference type="GO" id="GO:0000224">
    <property type="term" value="F:peptide-N4-(N-acetyl-beta-glucosaminyl)asparagine amidase activity"/>
    <property type="evidence" value="ECO:0007669"/>
    <property type="project" value="TreeGrafter"/>
</dbReference>
<evidence type="ECO:0000256" key="4">
    <source>
        <dbReference type="SAM" id="Phobius"/>
    </source>
</evidence>
<dbReference type="InterPro" id="IPR005887">
    <property type="entry name" value="GH92_a_mannosidase_put"/>
</dbReference>
<keyword evidence="4" id="KW-1133">Transmembrane helix</keyword>
<dbReference type="PANTHER" id="PTHR12143:SF43">
    <property type="entry name" value="PUTATIVE-RELATED"/>
    <property type="match status" value="1"/>
</dbReference>
<feature type="domain" description="Glycosyl hydrolase family 92" evidence="5">
    <location>
        <begin position="296"/>
        <end position="757"/>
    </location>
</feature>
<dbReference type="GO" id="GO:0030246">
    <property type="term" value="F:carbohydrate binding"/>
    <property type="evidence" value="ECO:0007669"/>
    <property type="project" value="InterPro"/>
</dbReference>
<dbReference type="GO" id="GO:0016798">
    <property type="term" value="F:hydrolase activity, acting on glycosyl bonds"/>
    <property type="evidence" value="ECO:0007669"/>
    <property type="project" value="UniProtKB-KW"/>
</dbReference>
<keyword evidence="7" id="KW-0326">Glycosidase</keyword>
<dbReference type="Pfam" id="PF07971">
    <property type="entry name" value="Glyco_hydro_92"/>
    <property type="match status" value="1"/>
</dbReference>
<evidence type="ECO:0000313" key="8">
    <source>
        <dbReference type="Proteomes" id="UP001139450"/>
    </source>
</evidence>
<dbReference type="GO" id="GO:0005829">
    <property type="term" value="C:cytosol"/>
    <property type="evidence" value="ECO:0007669"/>
    <property type="project" value="TreeGrafter"/>
</dbReference>
<gene>
    <name evidence="7" type="ORF">MUY27_08360</name>
</gene>
<dbReference type="Gene3D" id="3.30.2080.10">
    <property type="entry name" value="GH92 mannosidase domain"/>
    <property type="match status" value="1"/>
</dbReference>
<dbReference type="EMBL" id="JALJEJ010000003">
    <property type="protein sequence ID" value="MCJ8209719.1"/>
    <property type="molecule type" value="Genomic_DNA"/>
</dbReference>
<evidence type="ECO:0000256" key="1">
    <source>
        <dbReference type="ARBA" id="ARBA00001913"/>
    </source>
</evidence>
<dbReference type="SUPFAM" id="SSF48208">
    <property type="entry name" value="Six-hairpin glycosidases"/>
    <property type="match status" value="1"/>
</dbReference>
<dbReference type="Gene3D" id="2.70.98.10">
    <property type="match status" value="1"/>
</dbReference>
<comment type="subunit">
    <text evidence="2">Monomer.</text>
</comment>
<organism evidence="7 8">
    <name type="scientific">Mucilaginibacter straminoryzae</name>
    <dbReference type="NCBI Taxonomy" id="2932774"/>
    <lineage>
        <taxon>Bacteria</taxon>
        <taxon>Pseudomonadati</taxon>
        <taxon>Bacteroidota</taxon>
        <taxon>Sphingobacteriia</taxon>
        <taxon>Sphingobacteriales</taxon>
        <taxon>Sphingobacteriaceae</taxon>
        <taxon>Mucilaginibacter</taxon>
    </lineage>
</organism>
<accession>A0A9X1X6W2</accession>